<dbReference type="PANTHER" id="PTHR35177:SF2">
    <property type="entry name" value="HYDROGENASE MATURATION FACTOR HYBG"/>
    <property type="match status" value="1"/>
</dbReference>
<organism evidence="2 3">
    <name type="scientific">Thermanaerothrix daxensis</name>
    <dbReference type="NCBI Taxonomy" id="869279"/>
    <lineage>
        <taxon>Bacteria</taxon>
        <taxon>Bacillati</taxon>
        <taxon>Chloroflexota</taxon>
        <taxon>Anaerolineae</taxon>
        <taxon>Anaerolineales</taxon>
        <taxon>Anaerolineaceae</taxon>
        <taxon>Thermanaerothrix</taxon>
    </lineage>
</organism>
<dbReference type="FunFam" id="2.30.30.140:FF:000022">
    <property type="entry name" value="Hydrogenase assembly chaperone HybG"/>
    <property type="match status" value="1"/>
</dbReference>
<dbReference type="PRINTS" id="PR00445">
    <property type="entry name" value="HUPFHYPC"/>
</dbReference>
<accession>A0A0P6XQI6</accession>
<keyword evidence="3" id="KW-1185">Reference proteome</keyword>
<reference evidence="2 3" key="1">
    <citation type="submission" date="2015-07" db="EMBL/GenBank/DDBJ databases">
        <title>Whole genome sequence of Thermanaerothrix daxensis DSM 23592.</title>
        <authorList>
            <person name="Hemp J."/>
            <person name="Ward L.M."/>
            <person name="Pace L.A."/>
            <person name="Fischer W.W."/>
        </authorList>
    </citation>
    <scope>NUCLEOTIDE SEQUENCE [LARGE SCALE GENOMIC DNA]</scope>
    <source>
        <strain evidence="2 3">GNS-1</strain>
    </source>
</reference>
<evidence type="ECO:0000313" key="3">
    <source>
        <dbReference type="Proteomes" id="UP000050544"/>
    </source>
</evidence>
<dbReference type="SUPFAM" id="SSF159127">
    <property type="entry name" value="HupF/HypC-like"/>
    <property type="match status" value="1"/>
</dbReference>
<sequence length="81" mass="8828">MCLGVPGKIVTIYQQAGLRMAKVDFGGVYREACIETLPEVEEGDYIIVHAGFALNRLSEAEALETLQLLREMGALDENSAV</sequence>
<dbReference type="EMBL" id="LGKO01000005">
    <property type="protein sequence ID" value="KPL82732.1"/>
    <property type="molecule type" value="Genomic_DNA"/>
</dbReference>
<dbReference type="RefSeq" id="WP_054522278.1">
    <property type="nucleotide sequence ID" value="NZ_LGKO01000005.1"/>
</dbReference>
<dbReference type="InterPro" id="IPR019812">
    <property type="entry name" value="Hydgase_assmbl_chp_CS"/>
</dbReference>
<protein>
    <submittedName>
        <fullName evidence="2">Hydrogenase assembly protein HypC</fullName>
    </submittedName>
</protein>
<gene>
    <name evidence="2" type="ORF">SE15_11740</name>
</gene>
<dbReference type="GO" id="GO:0005506">
    <property type="term" value="F:iron ion binding"/>
    <property type="evidence" value="ECO:0007669"/>
    <property type="project" value="TreeGrafter"/>
</dbReference>
<dbReference type="PANTHER" id="PTHR35177">
    <property type="entry name" value="HYDROGENASE MATURATION FACTOR HYBG"/>
    <property type="match status" value="1"/>
</dbReference>
<evidence type="ECO:0000313" key="2">
    <source>
        <dbReference type="EMBL" id="KPL82732.1"/>
    </source>
</evidence>
<evidence type="ECO:0000256" key="1">
    <source>
        <dbReference type="ARBA" id="ARBA00006018"/>
    </source>
</evidence>
<comment type="similarity">
    <text evidence="1">Belongs to the HupF/HypC family.</text>
</comment>
<dbReference type="GO" id="GO:0051604">
    <property type="term" value="P:protein maturation"/>
    <property type="evidence" value="ECO:0007669"/>
    <property type="project" value="TreeGrafter"/>
</dbReference>
<dbReference type="PROSITE" id="PS01097">
    <property type="entry name" value="HUPF_HYPC"/>
    <property type="match status" value="1"/>
</dbReference>
<name>A0A0P6XQI6_9CHLR</name>
<dbReference type="GO" id="GO:1902670">
    <property type="term" value="F:carbon dioxide binding"/>
    <property type="evidence" value="ECO:0007669"/>
    <property type="project" value="TreeGrafter"/>
</dbReference>
<dbReference type="InterPro" id="IPR001109">
    <property type="entry name" value="Hydrogenase_HupF/HypC"/>
</dbReference>
<dbReference type="Gene3D" id="2.30.30.140">
    <property type="match status" value="1"/>
</dbReference>
<dbReference type="AlphaFoldDB" id="A0A0P6XQI6"/>
<dbReference type="Proteomes" id="UP000050544">
    <property type="component" value="Unassembled WGS sequence"/>
</dbReference>
<dbReference type="Pfam" id="PF01455">
    <property type="entry name" value="HupF_HypC"/>
    <property type="match status" value="1"/>
</dbReference>
<comment type="caution">
    <text evidence="2">The sequence shown here is derived from an EMBL/GenBank/DDBJ whole genome shotgun (WGS) entry which is preliminary data.</text>
</comment>
<dbReference type="STRING" id="869279.SE15_11740"/>
<proteinExistence type="inferred from homology"/>
<dbReference type="OrthoDB" id="9806017at2"/>
<dbReference type="NCBIfam" id="TIGR00074">
    <property type="entry name" value="hypC_hupF"/>
    <property type="match status" value="1"/>
</dbReference>